<feature type="compositionally biased region" description="Basic and acidic residues" evidence="1">
    <location>
        <begin position="146"/>
        <end position="156"/>
    </location>
</feature>
<evidence type="ECO:0000313" key="2">
    <source>
        <dbReference type="EMBL" id="CAB0016531.1"/>
    </source>
</evidence>
<protein>
    <submittedName>
        <fullName evidence="2">Uncharacterized protein</fullName>
    </submittedName>
</protein>
<reference evidence="2 3" key="1">
    <citation type="submission" date="2020-02" db="EMBL/GenBank/DDBJ databases">
        <authorList>
            <person name="Ferguson B K."/>
        </authorList>
    </citation>
    <scope>NUCLEOTIDE SEQUENCE [LARGE SCALE GENOMIC DNA]</scope>
</reference>
<feature type="region of interest" description="Disordered" evidence="1">
    <location>
        <begin position="101"/>
        <end position="394"/>
    </location>
</feature>
<feature type="region of interest" description="Disordered" evidence="1">
    <location>
        <begin position="514"/>
        <end position="612"/>
    </location>
</feature>
<feature type="compositionally biased region" description="Low complexity" evidence="1">
    <location>
        <begin position="243"/>
        <end position="254"/>
    </location>
</feature>
<feature type="non-terminal residue" evidence="2">
    <location>
        <position position="612"/>
    </location>
</feature>
<gene>
    <name evidence="2" type="ORF">NTEN_LOCUS20700</name>
</gene>
<feature type="compositionally biased region" description="Basic and acidic residues" evidence="1">
    <location>
        <begin position="361"/>
        <end position="379"/>
    </location>
</feature>
<feature type="compositionally biased region" description="Basic and acidic residues" evidence="1">
    <location>
        <begin position="198"/>
        <end position="225"/>
    </location>
</feature>
<keyword evidence="3" id="KW-1185">Reference proteome</keyword>
<accession>A0A6H5HHS5</accession>
<name>A0A6H5HHS5_9HEMI</name>
<dbReference type="AlphaFoldDB" id="A0A6H5HHS5"/>
<feature type="compositionally biased region" description="Basic and acidic residues" evidence="1">
    <location>
        <begin position="263"/>
        <end position="272"/>
    </location>
</feature>
<dbReference type="Proteomes" id="UP000479000">
    <property type="component" value="Unassembled WGS sequence"/>
</dbReference>
<evidence type="ECO:0000256" key="1">
    <source>
        <dbReference type="SAM" id="MobiDB-lite"/>
    </source>
</evidence>
<evidence type="ECO:0000313" key="3">
    <source>
        <dbReference type="Proteomes" id="UP000479000"/>
    </source>
</evidence>
<proteinExistence type="predicted"/>
<feature type="compositionally biased region" description="Low complexity" evidence="1">
    <location>
        <begin position="340"/>
        <end position="349"/>
    </location>
</feature>
<feature type="compositionally biased region" description="Basic and acidic residues" evidence="1">
    <location>
        <begin position="167"/>
        <end position="187"/>
    </location>
</feature>
<feature type="compositionally biased region" description="Gly residues" evidence="1">
    <location>
        <begin position="543"/>
        <end position="612"/>
    </location>
</feature>
<sequence length="612" mass="65917">MPFAPRENVLDVCERKLDQIYNHRCIGEGSFFPDPPNRMNFYRDPSSVLRHFCQLEFNIDQDDLWLRQYNSEYPPLLIGKTILENPGFKWVGEPSRFKSIGSHQGKYFRRPPEFDSEEEDEAVAQPSKASAIGMPCDLPGDVPKPQTREGSRDSRGRHSRGKSPDQGIDKRYYDRNRKTNRRDDRGKSSRGSGLASSEMDRRRSQEKFARDRNRRPETDRRENRNAPHRRRSRSRSRTRRSARSSSATSSSSDDSSSRSKNRNTNDKSRNKSLESFASKLQLSGGAKSLSSIRLSSRLEDTKQRKSKPVAPIQFTIKKPEPKIPGSQISLPPPAYDKTSKAATAIAAEASQKKAKSATTDSKPKETAKKAKLEVEKKDAPPPATQPLTAQVKPTVDSSSEMMIKQQQIAIAQGVTQGVTMFGDLSQMPPTLPGAPGMAQMGPGPSMMTAQFAMMRDMGAPPQYLQGAPPQFGHQLDQGGMPMIGFPQMGHLGSHPQIAPADMQGGPFGMQVGPPGMFGGPPGMPGGPPGMIGGPPGMHRGLPGMQGGPPGMHGGPPGMHGGPPGMQGGPPGMQGGPPGMQGGPPGMHGGPPGMQGGPPGMQGGPPGMHGGPP</sequence>
<organism evidence="2 3">
    <name type="scientific">Nesidiocoris tenuis</name>
    <dbReference type="NCBI Taxonomy" id="355587"/>
    <lineage>
        <taxon>Eukaryota</taxon>
        <taxon>Metazoa</taxon>
        <taxon>Ecdysozoa</taxon>
        <taxon>Arthropoda</taxon>
        <taxon>Hexapoda</taxon>
        <taxon>Insecta</taxon>
        <taxon>Pterygota</taxon>
        <taxon>Neoptera</taxon>
        <taxon>Paraneoptera</taxon>
        <taxon>Hemiptera</taxon>
        <taxon>Heteroptera</taxon>
        <taxon>Panheteroptera</taxon>
        <taxon>Cimicomorpha</taxon>
        <taxon>Miridae</taxon>
        <taxon>Dicyphina</taxon>
        <taxon>Nesidiocoris</taxon>
    </lineage>
</organism>
<dbReference type="EMBL" id="CADCXU010030431">
    <property type="protein sequence ID" value="CAB0016531.1"/>
    <property type="molecule type" value="Genomic_DNA"/>
</dbReference>
<feature type="compositionally biased region" description="Basic residues" evidence="1">
    <location>
        <begin position="226"/>
        <end position="242"/>
    </location>
</feature>